<gene>
    <name evidence="1" type="ORF">HMPREF9136_0620</name>
</gene>
<comment type="caution">
    <text evidence="1">The sequence shown here is derived from an EMBL/GenBank/DDBJ whole genome shotgun (WGS) entry which is preliminary data.</text>
</comment>
<protein>
    <submittedName>
        <fullName evidence="1">Uncharacterized protein</fullName>
    </submittedName>
</protein>
<organism evidence="1 2">
    <name type="scientific">Prevotella dentalis (strain ATCC 49559 / DSM 3688 / JCM 13448 / NCTC 12043 / ES 2772)</name>
    <name type="common">Mitsuokella dentalis</name>
    <dbReference type="NCBI Taxonomy" id="908937"/>
    <lineage>
        <taxon>Bacteria</taxon>
        <taxon>Pseudomonadati</taxon>
        <taxon>Bacteroidota</taxon>
        <taxon>Bacteroidia</taxon>
        <taxon>Bacteroidales</taxon>
        <taxon>Prevotellaceae</taxon>
        <taxon>Prevotella</taxon>
    </lineage>
</organism>
<sequence>MTLLLLTLPLCNSTHQLELKKERPAQDIVLGGCFYGMDAYAFPID</sequence>
<reference evidence="1 2" key="1">
    <citation type="submission" date="2011-04" db="EMBL/GenBank/DDBJ databases">
        <authorList>
            <person name="Muzny D."/>
            <person name="Qin X."/>
            <person name="Deng J."/>
            <person name="Jiang H."/>
            <person name="Liu Y."/>
            <person name="Qu J."/>
            <person name="Song X.-Z."/>
            <person name="Zhang L."/>
            <person name="Thornton R."/>
            <person name="Coyle M."/>
            <person name="Francisco L."/>
            <person name="Jackson L."/>
            <person name="Javaid M."/>
            <person name="Korchina V."/>
            <person name="Kovar C."/>
            <person name="Mata R."/>
            <person name="Mathew T."/>
            <person name="Ngo R."/>
            <person name="Nguyen L."/>
            <person name="Nguyen N."/>
            <person name="Okwuonu G."/>
            <person name="Ongeri F."/>
            <person name="Pham C."/>
            <person name="Simmons D."/>
            <person name="Wilczek-Boney K."/>
            <person name="Hale W."/>
            <person name="Jakkamsetti A."/>
            <person name="Pham P."/>
            <person name="Ruth R."/>
            <person name="San Lucas F."/>
            <person name="Warren J."/>
            <person name="Zhang J."/>
            <person name="Zhao Z."/>
            <person name="Zhou C."/>
            <person name="Zhu D."/>
            <person name="Lee S."/>
            <person name="Bess C."/>
            <person name="Blankenburg K."/>
            <person name="Forbes L."/>
            <person name="Fu Q."/>
            <person name="Gubbala S."/>
            <person name="Hirani K."/>
            <person name="Jayaseelan J.C."/>
            <person name="Lara F."/>
            <person name="Munidasa M."/>
            <person name="Palculict T."/>
            <person name="Patil S."/>
            <person name="Pu L.-L."/>
            <person name="Saada N."/>
            <person name="Tang L."/>
            <person name="Weissenberger G."/>
            <person name="Zhu Y."/>
            <person name="Hemphill L."/>
            <person name="Shang Y."/>
            <person name="Youmans B."/>
            <person name="Ayvaz T."/>
            <person name="Ross M."/>
            <person name="Santibanez J."/>
            <person name="Aqrawi P."/>
            <person name="Gross S."/>
            <person name="Joshi V."/>
            <person name="Fowler G."/>
            <person name="Nazareth L."/>
            <person name="Reid J."/>
            <person name="Worley K."/>
            <person name="Petrosino J."/>
            <person name="Highlander S."/>
            <person name="Gibbs R."/>
        </authorList>
    </citation>
    <scope>NUCLEOTIDE SEQUENCE [LARGE SCALE GENOMIC DNA]</scope>
    <source>
        <strain evidence="1 2">DSM 3688</strain>
    </source>
</reference>
<dbReference type="Proteomes" id="UP000007820">
    <property type="component" value="Unassembled WGS sequence"/>
</dbReference>
<name>F9D192_PREDD</name>
<evidence type="ECO:0000313" key="2">
    <source>
        <dbReference type="Proteomes" id="UP000007820"/>
    </source>
</evidence>
<accession>F9D192</accession>
<evidence type="ECO:0000313" key="1">
    <source>
        <dbReference type="EMBL" id="EGQ16393.1"/>
    </source>
</evidence>
<dbReference type="EMBL" id="AFPW01000007">
    <property type="protein sequence ID" value="EGQ16393.1"/>
    <property type="molecule type" value="Genomic_DNA"/>
</dbReference>
<proteinExistence type="predicted"/>
<dbReference type="AlphaFoldDB" id="F9D192"/>